<evidence type="ECO:0000256" key="3">
    <source>
        <dbReference type="SAM" id="MobiDB-lite"/>
    </source>
</evidence>
<dbReference type="Pfam" id="PF00400">
    <property type="entry name" value="WD40"/>
    <property type="match status" value="1"/>
</dbReference>
<comment type="caution">
    <text evidence="4">The sequence shown here is derived from an EMBL/GenBank/DDBJ whole genome shotgun (WGS) entry which is preliminary data.</text>
</comment>
<dbReference type="Proteomes" id="UP000814176">
    <property type="component" value="Unassembled WGS sequence"/>
</dbReference>
<accession>A0ABQ8KI47</accession>
<evidence type="ECO:0000256" key="2">
    <source>
        <dbReference type="ARBA" id="ARBA00022737"/>
    </source>
</evidence>
<gene>
    <name evidence="4" type="ORF">C8Q71DRAFT_706334</name>
</gene>
<feature type="compositionally biased region" description="Polar residues" evidence="3">
    <location>
        <begin position="711"/>
        <end position="720"/>
    </location>
</feature>
<dbReference type="Gene3D" id="2.130.10.10">
    <property type="entry name" value="YVTN repeat-like/Quinoprotein amine dehydrogenase"/>
    <property type="match status" value="2"/>
</dbReference>
<keyword evidence="2" id="KW-0677">Repeat</keyword>
<dbReference type="SUPFAM" id="SSF50978">
    <property type="entry name" value="WD40 repeat-like"/>
    <property type="match status" value="1"/>
</dbReference>
<dbReference type="GeneID" id="72001230"/>
<dbReference type="EMBL" id="JADCUA010000008">
    <property type="protein sequence ID" value="KAH9837643.1"/>
    <property type="molecule type" value="Genomic_DNA"/>
</dbReference>
<dbReference type="InterPro" id="IPR050349">
    <property type="entry name" value="WD_LIS1/nudF_dynein_reg"/>
</dbReference>
<feature type="compositionally biased region" description="Polar residues" evidence="3">
    <location>
        <begin position="605"/>
        <end position="616"/>
    </location>
</feature>
<dbReference type="PANTHER" id="PTHR44129">
    <property type="entry name" value="WD REPEAT-CONTAINING PROTEIN POP1"/>
    <property type="match status" value="1"/>
</dbReference>
<dbReference type="InterPro" id="IPR003903">
    <property type="entry name" value="UIM_dom"/>
</dbReference>
<feature type="compositionally biased region" description="Low complexity" evidence="3">
    <location>
        <begin position="622"/>
        <end position="643"/>
    </location>
</feature>
<feature type="region of interest" description="Disordered" evidence="3">
    <location>
        <begin position="605"/>
        <end position="734"/>
    </location>
</feature>
<dbReference type="RefSeq" id="XP_047779681.1">
    <property type="nucleotide sequence ID" value="XM_047920498.1"/>
</dbReference>
<feature type="compositionally biased region" description="Polar residues" evidence="3">
    <location>
        <begin position="649"/>
        <end position="669"/>
    </location>
</feature>
<organism evidence="4 5">
    <name type="scientific">Rhodofomes roseus</name>
    <dbReference type="NCBI Taxonomy" id="34475"/>
    <lineage>
        <taxon>Eukaryota</taxon>
        <taxon>Fungi</taxon>
        <taxon>Dikarya</taxon>
        <taxon>Basidiomycota</taxon>
        <taxon>Agaricomycotina</taxon>
        <taxon>Agaricomycetes</taxon>
        <taxon>Polyporales</taxon>
        <taxon>Rhodofomes</taxon>
    </lineage>
</organism>
<dbReference type="InterPro" id="IPR015943">
    <property type="entry name" value="WD40/YVTN_repeat-like_dom_sf"/>
</dbReference>
<feature type="region of interest" description="Disordered" evidence="3">
    <location>
        <begin position="448"/>
        <end position="473"/>
    </location>
</feature>
<feature type="compositionally biased region" description="Polar residues" evidence="3">
    <location>
        <begin position="692"/>
        <end position="701"/>
    </location>
</feature>
<feature type="region of interest" description="Disordered" evidence="3">
    <location>
        <begin position="535"/>
        <end position="555"/>
    </location>
</feature>
<feature type="compositionally biased region" description="Low complexity" evidence="3">
    <location>
        <begin position="537"/>
        <end position="555"/>
    </location>
</feature>
<proteinExistence type="predicted"/>
<name>A0ABQ8KI47_9APHY</name>
<keyword evidence="5" id="KW-1185">Reference proteome</keyword>
<reference evidence="4 5" key="1">
    <citation type="journal article" date="2021" name="Environ. Microbiol.">
        <title>Gene family expansions and transcriptome signatures uncover fungal adaptations to wood decay.</title>
        <authorList>
            <person name="Hage H."/>
            <person name="Miyauchi S."/>
            <person name="Viragh M."/>
            <person name="Drula E."/>
            <person name="Min B."/>
            <person name="Chaduli D."/>
            <person name="Navarro D."/>
            <person name="Favel A."/>
            <person name="Norest M."/>
            <person name="Lesage-Meessen L."/>
            <person name="Balint B."/>
            <person name="Merenyi Z."/>
            <person name="de Eugenio L."/>
            <person name="Morin E."/>
            <person name="Martinez A.T."/>
            <person name="Baldrian P."/>
            <person name="Stursova M."/>
            <person name="Martinez M.J."/>
            <person name="Novotny C."/>
            <person name="Magnuson J.K."/>
            <person name="Spatafora J.W."/>
            <person name="Maurice S."/>
            <person name="Pangilinan J."/>
            <person name="Andreopoulos W."/>
            <person name="LaButti K."/>
            <person name="Hundley H."/>
            <person name="Na H."/>
            <person name="Kuo A."/>
            <person name="Barry K."/>
            <person name="Lipzen A."/>
            <person name="Henrissat B."/>
            <person name="Riley R."/>
            <person name="Ahrendt S."/>
            <person name="Nagy L.G."/>
            <person name="Grigoriev I.V."/>
            <person name="Martin F."/>
            <person name="Rosso M.N."/>
        </authorList>
    </citation>
    <scope>NUCLEOTIDE SEQUENCE [LARGE SCALE GENOMIC DNA]</scope>
    <source>
        <strain evidence="4 5">CIRM-BRFM 1785</strain>
    </source>
</reference>
<dbReference type="PROSITE" id="PS50330">
    <property type="entry name" value="UIM"/>
    <property type="match status" value="1"/>
</dbReference>
<keyword evidence="1" id="KW-0853">WD repeat</keyword>
<evidence type="ECO:0000256" key="1">
    <source>
        <dbReference type="ARBA" id="ARBA00022574"/>
    </source>
</evidence>
<dbReference type="SMART" id="SM00726">
    <property type="entry name" value="UIM"/>
    <property type="match status" value="1"/>
</dbReference>
<evidence type="ECO:0000313" key="4">
    <source>
        <dbReference type="EMBL" id="KAH9837643.1"/>
    </source>
</evidence>
<evidence type="ECO:0000313" key="5">
    <source>
        <dbReference type="Proteomes" id="UP000814176"/>
    </source>
</evidence>
<dbReference type="SMART" id="SM00320">
    <property type="entry name" value="WD40"/>
    <property type="match status" value="2"/>
</dbReference>
<dbReference type="InterPro" id="IPR001680">
    <property type="entry name" value="WD40_rpt"/>
</dbReference>
<sequence length="754" mass="80992">MHLMPNTTLLTASLQYGIVARSYPLTGKVLRGYLDASGTANGLGHGNPNLEFSPHVTAIALASEGRTAKVLWGFRNGEVAVTTAVRAMDGNRPSAAKHARCKLEECHEAAVCALAWGNTEAGQEGPSAFATGDAHGQVKLWDVKQMKCVWTSIKKDGLERDVCAKLVVDVTRGMVVAAMESNKIIVWSGLRPVLIGEREVLDHCPTELTIAPFPAFNATQTPAGFVPLRELLDIHVSAPRDGEVGLLVAYKHDPYLYRIDVDITTSDVERFALGDGSAGSVTVVKPVFATQESETSFVLVGDQLGCISIFDWDGSTSTSKTSIAPLRKLDAHEDGAVTALAWNTIVLTSGSSRGTIKVWDSLSLTHVRTFSSPGARPAVGGEWDGVSQIVLERTVLLASVGSRVMAWQAGPVGKHDKAHAKGKQAKASRNSGLAKWQQQIEMYRDIAESRRDLDEEQSHTRRTFGREREQQSTLAHMGLNEVEAVEYVLMLSRDEEEDRWLRRALSTTEDDGVFMADFDDLQTPVSGPSAFIEHAPSPAMTSRTSSFSSQSHSNGSIVINGRTLPRTVPLQSNHKIQVSPRMHPEPMEAGFTHIPLNGSLSSSFNTQTSVSVPSTTDLDHFPPVSRTPSSTGVSVPSTPASPSAMRRSGPSSAESLRNAWTTPMSLQSVSSAPSPTPASATSSPLLVARKNSPPNRSSSAGPSLISAGFARQTSRSSGSPEFTPLTEDAEDEDEDLRLAIELSLAEARSRGENI</sequence>
<feature type="compositionally biased region" description="Low complexity" evidence="3">
    <location>
        <begin position="670"/>
        <end position="684"/>
    </location>
</feature>
<protein>
    <submittedName>
        <fullName evidence="4">WD40-repeat-containing domain protein</fullName>
    </submittedName>
</protein>
<dbReference type="InterPro" id="IPR036322">
    <property type="entry name" value="WD40_repeat_dom_sf"/>
</dbReference>
<feature type="compositionally biased region" description="Basic and acidic residues" evidence="3">
    <location>
        <begin position="448"/>
        <end position="470"/>
    </location>
</feature>